<accession>A0AAV4CXG1</accession>
<sequence>MESQVECMNHAIGARIEFSAYNPINGRHPPARRSGATLTMPRAYFYFKRSSLKAGGGGIDGGDDDDDDDDDDYGDFTASSINFQFFLSDIAYPTSKVI</sequence>
<reference evidence="2 3" key="1">
    <citation type="journal article" date="2021" name="Elife">
        <title>Chloroplast acquisition without the gene transfer in kleptoplastic sea slugs, Plakobranchus ocellatus.</title>
        <authorList>
            <person name="Maeda T."/>
            <person name="Takahashi S."/>
            <person name="Yoshida T."/>
            <person name="Shimamura S."/>
            <person name="Takaki Y."/>
            <person name="Nagai Y."/>
            <person name="Toyoda A."/>
            <person name="Suzuki Y."/>
            <person name="Arimoto A."/>
            <person name="Ishii H."/>
            <person name="Satoh N."/>
            <person name="Nishiyama T."/>
            <person name="Hasebe M."/>
            <person name="Maruyama T."/>
            <person name="Minagawa J."/>
            <person name="Obokata J."/>
            <person name="Shigenobu S."/>
        </authorList>
    </citation>
    <scope>NUCLEOTIDE SEQUENCE [LARGE SCALE GENOMIC DNA]</scope>
</reference>
<gene>
    <name evidence="2" type="ORF">PoB_006309200</name>
</gene>
<feature type="compositionally biased region" description="Acidic residues" evidence="1">
    <location>
        <begin position="61"/>
        <end position="73"/>
    </location>
</feature>
<protein>
    <submittedName>
        <fullName evidence="2">Uncharacterized protein</fullName>
    </submittedName>
</protein>
<evidence type="ECO:0000313" key="3">
    <source>
        <dbReference type="Proteomes" id="UP000735302"/>
    </source>
</evidence>
<dbReference type="Proteomes" id="UP000735302">
    <property type="component" value="Unassembled WGS sequence"/>
</dbReference>
<name>A0AAV4CXG1_9GAST</name>
<evidence type="ECO:0000256" key="1">
    <source>
        <dbReference type="SAM" id="MobiDB-lite"/>
    </source>
</evidence>
<organism evidence="2 3">
    <name type="scientific">Plakobranchus ocellatus</name>
    <dbReference type="NCBI Taxonomy" id="259542"/>
    <lineage>
        <taxon>Eukaryota</taxon>
        <taxon>Metazoa</taxon>
        <taxon>Spiralia</taxon>
        <taxon>Lophotrochozoa</taxon>
        <taxon>Mollusca</taxon>
        <taxon>Gastropoda</taxon>
        <taxon>Heterobranchia</taxon>
        <taxon>Euthyneura</taxon>
        <taxon>Panpulmonata</taxon>
        <taxon>Sacoglossa</taxon>
        <taxon>Placobranchoidea</taxon>
        <taxon>Plakobranchidae</taxon>
        <taxon>Plakobranchus</taxon>
    </lineage>
</organism>
<proteinExistence type="predicted"/>
<keyword evidence="3" id="KW-1185">Reference proteome</keyword>
<evidence type="ECO:0000313" key="2">
    <source>
        <dbReference type="EMBL" id="GFO36587.1"/>
    </source>
</evidence>
<feature type="region of interest" description="Disordered" evidence="1">
    <location>
        <begin position="52"/>
        <end position="73"/>
    </location>
</feature>
<dbReference type="EMBL" id="BLXT01007097">
    <property type="protein sequence ID" value="GFO36587.1"/>
    <property type="molecule type" value="Genomic_DNA"/>
</dbReference>
<comment type="caution">
    <text evidence="2">The sequence shown here is derived from an EMBL/GenBank/DDBJ whole genome shotgun (WGS) entry which is preliminary data.</text>
</comment>
<dbReference type="AlphaFoldDB" id="A0AAV4CXG1"/>